<name>A0A9D1UQI6_9CORY</name>
<feature type="transmembrane region" description="Helical" evidence="2">
    <location>
        <begin position="194"/>
        <end position="215"/>
    </location>
</feature>
<dbReference type="AlphaFoldDB" id="A0A9D1UQI6"/>
<keyword evidence="2" id="KW-0472">Membrane</keyword>
<evidence type="ECO:0000256" key="2">
    <source>
        <dbReference type="SAM" id="Phobius"/>
    </source>
</evidence>
<keyword evidence="2" id="KW-0812">Transmembrane</keyword>
<keyword evidence="2" id="KW-1133">Transmembrane helix</keyword>
<sequence length="394" mass="41941">MPNTSLGLLADAAALQESGILVAGMCVTDLSTGYQVMGEPPTRRPDYLDFSGEQGDIRYKGSPVSLAKLEELLELVEEVRQQRRDNPEAATMNPPVPRTTFPYGVGMAEPDVLVTGHREGVIVAFLRQRGIRARVLDARHVLGISGQLAALSSSATPPSGHTPDPSSEGQEIASVAPDERPIVEPSSRGLAGRVAVLAALVLVLVGGVAAGWVVFRAEPVAEDMAVQAEAAEPAAPVEGDGDEAGGDVAPEEKEEEFHDHRKAGGEAEAPAERAAIPMSVGVPGWRLVGAKESQEEFRSDDAGMRVLVAAKPTPLGSQAELDKAMREALEAEQGVRLVTFAPVSYREDFPESTTVWHVRLVEGHQVSVGCQYRQITVAREAECARVVETARPEL</sequence>
<comment type="caution">
    <text evidence="3">The sequence shown here is derived from an EMBL/GenBank/DDBJ whole genome shotgun (WGS) entry which is preliminary data.</text>
</comment>
<feature type="region of interest" description="Disordered" evidence="1">
    <location>
        <begin position="151"/>
        <end position="173"/>
    </location>
</feature>
<evidence type="ECO:0000256" key="1">
    <source>
        <dbReference type="SAM" id="MobiDB-lite"/>
    </source>
</evidence>
<gene>
    <name evidence="3" type="ORF">H9867_08550</name>
</gene>
<proteinExistence type="predicted"/>
<evidence type="ECO:0000313" key="4">
    <source>
        <dbReference type="Proteomes" id="UP000824189"/>
    </source>
</evidence>
<organism evidence="3 4">
    <name type="scientific">Candidatus Corynebacterium gallistercoris</name>
    <dbReference type="NCBI Taxonomy" id="2838530"/>
    <lineage>
        <taxon>Bacteria</taxon>
        <taxon>Bacillati</taxon>
        <taxon>Actinomycetota</taxon>
        <taxon>Actinomycetes</taxon>
        <taxon>Mycobacteriales</taxon>
        <taxon>Corynebacteriaceae</taxon>
        <taxon>Corynebacterium</taxon>
    </lineage>
</organism>
<dbReference type="EMBL" id="DXFZ01000104">
    <property type="protein sequence ID" value="HIW96509.1"/>
    <property type="molecule type" value="Genomic_DNA"/>
</dbReference>
<accession>A0A9D1UQI6</accession>
<feature type="region of interest" description="Disordered" evidence="1">
    <location>
        <begin position="228"/>
        <end position="270"/>
    </location>
</feature>
<reference evidence="3" key="2">
    <citation type="submission" date="2021-04" db="EMBL/GenBank/DDBJ databases">
        <authorList>
            <person name="Gilroy R."/>
        </authorList>
    </citation>
    <scope>NUCLEOTIDE SEQUENCE</scope>
    <source>
        <strain evidence="3">4376</strain>
    </source>
</reference>
<feature type="compositionally biased region" description="Basic and acidic residues" evidence="1">
    <location>
        <begin position="255"/>
        <end position="265"/>
    </location>
</feature>
<protein>
    <submittedName>
        <fullName evidence="3">Type VII secretion-associated protein</fullName>
    </submittedName>
</protein>
<evidence type="ECO:0000313" key="3">
    <source>
        <dbReference type="EMBL" id="HIW96509.1"/>
    </source>
</evidence>
<dbReference type="InterPro" id="IPR023840">
    <property type="entry name" value="T7SS_Rv3446c"/>
</dbReference>
<reference evidence="3" key="1">
    <citation type="journal article" date="2021" name="PeerJ">
        <title>Extensive microbial diversity within the chicken gut microbiome revealed by metagenomics and culture.</title>
        <authorList>
            <person name="Gilroy R."/>
            <person name="Ravi A."/>
            <person name="Getino M."/>
            <person name="Pursley I."/>
            <person name="Horton D.L."/>
            <person name="Alikhan N.F."/>
            <person name="Baker D."/>
            <person name="Gharbi K."/>
            <person name="Hall N."/>
            <person name="Watson M."/>
            <person name="Adriaenssens E.M."/>
            <person name="Foster-Nyarko E."/>
            <person name="Jarju S."/>
            <person name="Secka A."/>
            <person name="Antonio M."/>
            <person name="Oren A."/>
            <person name="Chaudhuri R.R."/>
            <person name="La Ragione R."/>
            <person name="Hildebrand F."/>
            <person name="Pallen M.J."/>
        </authorList>
    </citation>
    <scope>NUCLEOTIDE SEQUENCE</scope>
    <source>
        <strain evidence="3">4376</strain>
    </source>
</reference>
<dbReference type="Proteomes" id="UP000824189">
    <property type="component" value="Unassembled WGS sequence"/>
</dbReference>
<feature type="compositionally biased region" description="Low complexity" evidence="1">
    <location>
        <begin position="228"/>
        <end position="238"/>
    </location>
</feature>
<dbReference type="NCBIfam" id="TIGR03931">
    <property type="entry name" value="T7SS_Rv3446c"/>
    <property type="match status" value="1"/>
</dbReference>
<feature type="compositionally biased region" description="Polar residues" evidence="1">
    <location>
        <begin position="156"/>
        <end position="169"/>
    </location>
</feature>